<evidence type="ECO:0000313" key="3">
    <source>
        <dbReference type="Proteomes" id="UP000295741"/>
    </source>
</evidence>
<feature type="domain" description="SGNH hydrolase-type esterase" evidence="1">
    <location>
        <begin position="30"/>
        <end position="212"/>
    </location>
</feature>
<comment type="caution">
    <text evidence="2">The sequence shown here is derived from an EMBL/GenBank/DDBJ whole genome shotgun (WGS) entry which is preliminary data.</text>
</comment>
<protein>
    <submittedName>
        <fullName evidence="2">Lysophospholipase L1-like esterase</fullName>
    </submittedName>
</protein>
<dbReference type="InterPro" id="IPR036514">
    <property type="entry name" value="SGNH_hydro_sf"/>
</dbReference>
<keyword evidence="3" id="KW-1185">Reference proteome</keyword>
<dbReference type="AlphaFoldDB" id="A0A4R6IS83"/>
<dbReference type="PANTHER" id="PTHR30383">
    <property type="entry name" value="THIOESTERASE 1/PROTEASE 1/LYSOPHOSPHOLIPASE L1"/>
    <property type="match status" value="1"/>
</dbReference>
<gene>
    <name evidence="2" type="ORF">BC659_2868</name>
</gene>
<dbReference type="GO" id="GO:0004622">
    <property type="term" value="F:phosphatidylcholine lysophospholipase activity"/>
    <property type="evidence" value="ECO:0007669"/>
    <property type="project" value="TreeGrafter"/>
</dbReference>
<dbReference type="OrthoDB" id="9794725at2"/>
<accession>A0A4R6IS83</accession>
<dbReference type="InterPro" id="IPR051532">
    <property type="entry name" value="Ester_Hydrolysis_Enzymes"/>
</dbReference>
<dbReference type="PANTHER" id="PTHR30383:SF5">
    <property type="entry name" value="SGNH HYDROLASE-TYPE ESTERASE DOMAIN-CONTAINING PROTEIN"/>
    <property type="match status" value="1"/>
</dbReference>
<dbReference type="RefSeq" id="WP_133475444.1">
    <property type="nucleotide sequence ID" value="NZ_SNWP01000013.1"/>
</dbReference>
<evidence type="ECO:0000313" key="2">
    <source>
        <dbReference type="EMBL" id="TDO25329.1"/>
    </source>
</evidence>
<dbReference type="Gene3D" id="3.40.50.1110">
    <property type="entry name" value="SGNH hydrolase"/>
    <property type="match status" value="1"/>
</dbReference>
<name>A0A4R6IS83_9BACT</name>
<reference evidence="2 3" key="1">
    <citation type="submission" date="2019-03" db="EMBL/GenBank/DDBJ databases">
        <title>Genomic Encyclopedia of Archaeal and Bacterial Type Strains, Phase II (KMG-II): from individual species to whole genera.</title>
        <authorList>
            <person name="Goeker M."/>
        </authorList>
    </citation>
    <scope>NUCLEOTIDE SEQUENCE [LARGE SCALE GENOMIC DNA]</scope>
    <source>
        <strain evidence="2 3">DSM 28323</strain>
    </source>
</reference>
<dbReference type="InterPro" id="IPR013830">
    <property type="entry name" value="SGNH_hydro"/>
</dbReference>
<dbReference type="EMBL" id="SNWP01000013">
    <property type="protein sequence ID" value="TDO25329.1"/>
    <property type="molecule type" value="Genomic_DNA"/>
</dbReference>
<sequence>MNKLILFTLFIAAMFILSSFRSDKKKKIIFFGDSITELGVKPNGYIRVIEDMIRNEDKATQYELIGKGIGGNKVYDLYLRMEEDVLKLQPDIVVVYIGVNDIWHKSMMGTGTDYDKFGKFYTALIQKLKAAGAKVIVCTPAVIGERHDNSNPQDGELNHYSNWIRKFAGDNEIPLVDLRSIFLNYSKANNPNNLDSKILTYDRVHLNDEGNKVVATAMWNEIKKLSSNK</sequence>
<dbReference type="Proteomes" id="UP000295741">
    <property type="component" value="Unassembled WGS sequence"/>
</dbReference>
<dbReference type="SUPFAM" id="SSF52266">
    <property type="entry name" value="SGNH hydrolase"/>
    <property type="match status" value="1"/>
</dbReference>
<proteinExistence type="predicted"/>
<organism evidence="2 3">
    <name type="scientific">Sediminibacterium goheungense</name>
    <dbReference type="NCBI Taxonomy" id="1086393"/>
    <lineage>
        <taxon>Bacteria</taxon>
        <taxon>Pseudomonadati</taxon>
        <taxon>Bacteroidota</taxon>
        <taxon>Chitinophagia</taxon>
        <taxon>Chitinophagales</taxon>
        <taxon>Chitinophagaceae</taxon>
        <taxon>Sediminibacterium</taxon>
    </lineage>
</organism>
<evidence type="ECO:0000259" key="1">
    <source>
        <dbReference type="Pfam" id="PF13472"/>
    </source>
</evidence>
<dbReference type="Pfam" id="PF13472">
    <property type="entry name" value="Lipase_GDSL_2"/>
    <property type="match status" value="1"/>
</dbReference>